<comment type="similarity">
    <text evidence="2">Belongs to the GMC oxidoreductase family.</text>
</comment>
<dbReference type="Gene3D" id="3.30.560.10">
    <property type="entry name" value="Glucose Oxidase, domain 3"/>
    <property type="match status" value="1"/>
</dbReference>
<gene>
    <name evidence="7" type="ORF">E2986_13915</name>
</gene>
<keyword evidence="3" id="KW-0285">Flavoprotein</keyword>
<keyword evidence="4" id="KW-0274">FAD</keyword>
<keyword evidence="8" id="KW-1185">Reference proteome</keyword>
<evidence type="ECO:0000256" key="2">
    <source>
        <dbReference type="ARBA" id="ARBA00010790"/>
    </source>
</evidence>
<evidence type="ECO:0000256" key="4">
    <source>
        <dbReference type="ARBA" id="ARBA00022827"/>
    </source>
</evidence>
<evidence type="ECO:0000256" key="5">
    <source>
        <dbReference type="ARBA" id="ARBA00023002"/>
    </source>
</evidence>
<evidence type="ECO:0000259" key="6">
    <source>
        <dbReference type="Pfam" id="PF00732"/>
    </source>
</evidence>
<dbReference type="Gene3D" id="3.50.50.60">
    <property type="entry name" value="FAD/NAD(P)-binding domain"/>
    <property type="match status" value="2"/>
</dbReference>
<dbReference type="Proteomes" id="UP000655588">
    <property type="component" value="Unassembled WGS sequence"/>
</dbReference>
<keyword evidence="5" id="KW-0560">Oxidoreductase</keyword>
<dbReference type="AlphaFoldDB" id="A0A833WFU0"/>
<name>A0A833WFU0_9HYME</name>
<dbReference type="SUPFAM" id="SSF51905">
    <property type="entry name" value="FAD/NAD(P)-binding domain"/>
    <property type="match status" value="1"/>
</dbReference>
<feature type="domain" description="Glucose-methanol-choline oxidoreductase N-terminal" evidence="6">
    <location>
        <begin position="96"/>
        <end position="187"/>
    </location>
</feature>
<dbReference type="EMBL" id="WNWW01000043">
    <property type="protein sequence ID" value="KAF3430483.1"/>
    <property type="molecule type" value="Genomic_DNA"/>
</dbReference>
<sequence length="193" mass="22025">EEYDFVIVGAGSAGYVLGNRLSEVNHWKSWYRRTRGSWNSGFRLYVTREQYRLNISLTTAAIRLSIQGRKRVMGGFNNINTMMYVLSGGIQNNFNDINNDILLSAWQELGYELVDVNANNQLGVMNLQTTSANGTRQSTNKEFIQPIRCERKNLTIKTKLYITKLLVDNKTKHVTGVEYTSGNNRTKLNTVFV</sequence>
<feature type="non-terminal residue" evidence="7">
    <location>
        <position position="193"/>
    </location>
</feature>
<comment type="cofactor">
    <cofactor evidence="1">
        <name>FAD</name>
        <dbReference type="ChEBI" id="CHEBI:57692"/>
    </cofactor>
</comment>
<evidence type="ECO:0000313" key="7">
    <source>
        <dbReference type="EMBL" id="KAF3430483.1"/>
    </source>
</evidence>
<dbReference type="PANTHER" id="PTHR11552:SF154">
    <property type="entry name" value="FI04917P"/>
    <property type="match status" value="1"/>
</dbReference>
<dbReference type="GO" id="GO:0016614">
    <property type="term" value="F:oxidoreductase activity, acting on CH-OH group of donors"/>
    <property type="evidence" value="ECO:0007669"/>
    <property type="project" value="InterPro"/>
</dbReference>
<accession>A0A833WFU0</accession>
<dbReference type="Gene3D" id="4.10.450.10">
    <property type="entry name" value="Glucose Oxidase, domain 2"/>
    <property type="match status" value="1"/>
</dbReference>
<comment type="caution">
    <text evidence="7">The sequence shown here is derived from an EMBL/GenBank/DDBJ whole genome shotgun (WGS) entry which is preliminary data.</text>
</comment>
<proteinExistence type="inferred from homology"/>
<protein>
    <recommendedName>
        <fullName evidence="6">Glucose-methanol-choline oxidoreductase N-terminal domain-containing protein</fullName>
    </recommendedName>
</protein>
<dbReference type="Pfam" id="PF00732">
    <property type="entry name" value="GMC_oxred_N"/>
    <property type="match status" value="1"/>
</dbReference>
<reference evidence="7" key="1">
    <citation type="submission" date="2019-11" db="EMBL/GenBank/DDBJ databases">
        <title>The nuclear and mitochondrial genomes of Frieseomelitta varia - a highly eusocial stingless bee (Meliponini) with a permanently sterile worker caste.</title>
        <authorList>
            <person name="Freitas F.C.P."/>
            <person name="Lourenco A.P."/>
            <person name="Nunes F.M.F."/>
            <person name="Paschoal A.R."/>
            <person name="Abreu F.C.P."/>
            <person name="Barbin F.O."/>
            <person name="Bataglia L."/>
            <person name="Cardoso-Junior C.A.M."/>
            <person name="Cervoni M.S."/>
            <person name="Silva S.R."/>
            <person name="Dalarmi F."/>
            <person name="Del Lama M.A."/>
            <person name="Depintor T.S."/>
            <person name="Ferreira K.M."/>
            <person name="Goria P.S."/>
            <person name="Jaskot M.C."/>
            <person name="Lago D.C."/>
            <person name="Luna-Lucena D."/>
            <person name="Moda L.M."/>
            <person name="Nascimento L."/>
            <person name="Pedrino M."/>
            <person name="Rabico F.O."/>
            <person name="Sanches F.C."/>
            <person name="Santos D.E."/>
            <person name="Santos C.G."/>
            <person name="Vieira J."/>
            <person name="Lopes T.F."/>
            <person name="Barchuk A.R."/>
            <person name="Hartfelder K."/>
            <person name="Simoes Z.L.P."/>
            <person name="Bitondi M.M.G."/>
            <person name="Pinheiro D.G."/>
        </authorList>
    </citation>
    <scope>NUCLEOTIDE SEQUENCE</scope>
    <source>
        <strain evidence="7">USP_RPSP 00005682</strain>
        <tissue evidence="7">Whole individual</tissue>
    </source>
</reference>
<dbReference type="GO" id="GO:0050660">
    <property type="term" value="F:flavin adenine dinucleotide binding"/>
    <property type="evidence" value="ECO:0007669"/>
    <property type="project" value="InterPro"/>
</dbReference>
<evidence type="ECO:0000313" key="8">
    <source>
        <dbReference type="Proteomes" id="UP000655588"/>
    </source>
</evidence>
<dbReference type="InterPro" id="IPR000172">
    <property type="entry name" value="GMC_OxRdtase_N"/>
</dbReference>
<dbReference type="PANTHER" id="PTHR11552">
    <property type="entry name" value="GLUCOSE-METHANOL-CHOLINE GMC OXIDOREDUCTASE"/>
    <property type="match status" value="1"/>
</dbReference>
<dbReference type="InterPro" id="IPR036188">
    <property type="entry name" value="FAD/NAD-bd_sf"/>
</dbReference>
<dbReference type="InterPro" id="IPR012132">
    <property type="entry name" value="GMC_OxRdtase"/>
</dbReference>
<dbReference type="InterPro" id="IPR027424">
    <property type="entry name" value="Glucose_Oxidase_domain_2"/>
</dbReference>
<evidence type="ECO:0000256" key="1">
    <source>
        <dbReference type="ARBA" id="ARBA00001974"/>
    </source>
</evidence>
<evidence type="ECO:0000256" key="3">
    <source>
        <dbReference type="ARBA" id="ARBA00022630"/>
    </source>
</evidence>
<organism evidence="7 8">
    <name type="scientific">Frieseomelitta varia</name>
    <dbReference type="NCBI Taxonomy" id="561572"/>
    <lineage>
        <taxon>Eukaryota</taxon>
        <taxon>Metazoa</taxon>
        <taxon>Ecdysozoa</taxon>
        <taxon>Arthropoda</taxon>
        <taxon>Hexapoda</taxon>
        <taxon>Insecta</taxon>
        <taxon>Pterygota</taxon>
        <taxon>Neoptera</taxon>
        <taxon>Endopterygota</taxon>
        <taxon>Hymenoptera</taxon>
        <taxon>Apocrita</taxon>
        <taxon>Aculeata</taxon>
        <taxon>Apoidea</taxon>
        <taxon>Anthophila</taxon>
        <taxon>Apidae</taxon>
        <taxon>Frieseomelitta</taxon>
    </lineage>
</organism>